<keyword evidence="2 6" id="KW-0808">Transferase</keyword>
<keyword evidence="9" id="KW-1185">Reference proteome</keyword>
<name>A0A329LN83_9BACL</name>
<dbReference type="GO" id="GO:0005737">
    <property type="term" value="C:cytoplasm"/>
    <property type="evidence" value="ECO:0007669"/>
    <property type="project" value="TreeGrafter"/>
</dbReference>
<reference evidence="8 9" key="1">
    <citation type="journal article" date="2009" name="Int. J. Syst. Evol. Microbiol.">
        <title>Paenibacillus contaminans sp. nov., isolated from a contaminated laboratory plate.</title>
        <authorList>
            <person name="Chou J.H."/>
            <person name="Lee J.H."/>
            <person name="Lin M.C."/>
            <person name="Chang P.S."/>
            <person name="Arun A.B."/>
            <person name="Young C.C."/>
            <person name="Chen W.M."/>
        </authorList>
    </citation>
    <scope>NUCLEOTIDE SEQUENCE [LARGE SCALE GENOMIC DNA]</scope>
    <source>
        <strain evidence="8 9">CKOBP-6</strain>
    </source>
</reference>
<comment type="catalytic activity">
    <reaction evidence="5 6">
        <text>N(1)-(5-phospho-beta-D-ribosyl)glycinamide + (6R)-10-formyltetrahydrofolate = N(2)-formyl-N(1)-(5-phospho-beta-D-ribosyl)glycinamide + (6S)-5,6,7,8-tetrahydrofolate + H(+)</text>
        <dbReference type="Rhea" id="RHEA:15053"/>
        <dbReference type="ChEBI" id="CHEBI:15378"/>
        <dbReference type="ChEBI" id="CHEBI:57453"/>
        <dbReference type="ChEBI" id="CHEBI:143788"/>
        <dbReference type="ChEBI" id="CHEBI:147286"/>
        <dbReference type="ChEBI" id="CHEBI:195366"/>
        <dbReference type="EC" id="2.1.2.2"/>
    </reaction>
</comment>
<dbReference type="SUPFAM" id="SSF53328">
    <property type="entry name" value="Formyltransferase"/>
    <property type="match status" value="1"/>
</dbReference>
<evidence type="ECO:0000256" key="6">
    <source>
        <dbReference type="HAMAP-Rule" id="MF_01930"/>
    </source>
</evidence>
<dbReference type="EC" id="2.1.2.2" evidence="6"/>
<proteinExistence type="inferred from homology"/>
<dbReference type="HAMAP" id="MF_01930">
    <property type="entry name" value="PurN"/>
    <property type="match status" value="1"/>
</dbReference>
<evidence type="ECO:0000313" key="9">
    <source>
        <dbReference type="Proteomes" id="UP000250369"/>
    </source>
</evidence>
<evidence type="ECO:0000256" key="5">
    <source>
        <dbReference type="ARBA" id="ARBA00047664"/>
    </source>
</evidence>
<evidence type="ECO:0000313" key="8">
    <source>
        <dbReference type="EMBL" id="RAV08183.1"/>
    </source>
</evidence>
<evidence type="ECO:0000256" key="1">
    <source>
        <dbReference type="ARBA" id="ARBA00005054"/>
    </source>
</evidence>
<dbReference type="NCBIfam" id="TIGR00639">
    <property type="entry name" value="PurN"/>
    <property type="match status" value="1"/>
</dbReference>
<dbReference type="Gene3D" id="3.40.50.170">
    <property type="entry name" value="Formyl transferase, N-terminal domain"/>
    <property type="match status" value="1"/>
</dbReference>
<evidence type="ECO:0000256" key="4">
    <source>
        <dbReference type="ARBA" id="ARBA00038440"/>
    </source>
</evidence>
<dbReference type="InterPro" id="IPR036477">
    <property type="entry name" value="Formyl_transf_N_sf"/>
</dbReference>
<dbReference type="Pfam" id="PF00551">
    <property type="entry name" value="Formyl_trans_N"/>
    <property type="match status" value="1"/>
</dbReference>
<organism evidence="8 9">
    <name type="scientific">Paenibacillus contaminans</name>
    <dbReference type="NCBI Taxonomy" id="450362"/>
    <lineage>
        <taxon>Bacteria</taxon>
        <taxon>Bacillati</taxon>
        <taxon>Bacillota</taxon>
        <taxon>Bacilli</taxon>
        <taxon>Bacillales</taxon>
        <taxon>Paenibacillaceae</taxon>
        <taxon>Paenibacillus</taxon>
    </lineage>
</organism>
<dbReference type="UniPathway" id="UPA00074">
    <property type="reaction ID" value="UER00126"/>
</dbReference>
<comment type="caution">
    <text evidence="8">The sequence shown here is derived from an EMBL/GenBank/DDBJ whole genome shotgun (WGS) entry which is preliminary data.</text>
</comment>
<feature type="domain" description="Formyl transferase N-terminal" evidence="7">
    <location>
        <begin position="5"/>
        <end position="189"/>
    </location>
</feature>
<dbReference type="GO" id="GO:0006189">
    <property type="term" value="P:'de novo' IMP biosynthetic process"/>
    <property type="evidence" value="ECO:0007669"/>
    <property type="project" value="UniProtKB-UniRule"/>
</dbReference>
<dbReference type="PANTHER" id="PTHR43369:SF2">
    <property type="entry name" value="PHOSPHORIBOSYLGLYCINAMIDE FORMYLTRANSFERASE"/>
    <property type="match status" value="1"/>
</dbReference>
<dbReference type="InterPro" id="IPR002376">
    <property type="entry name" value="Formyl_transf_N"/>
</dbReference>
<dbReference type="PANTHER" id="PTHR43369">
    <property type="entry name" value="PHOSPHORIBOSYLGLYCINAMIDE FORMYLTRANSFERASE"/>
    <property type="match status" value="1"/>
</dbReference>
<evidence type="ECO:0000259" key="7">
    <source>
        <dbReference type="Pfam" id="PF00551"/>
    </source>
</evidence>
<evidence type="ECO:0000256" key="3">
    <source>
        <dbReference type="ARBA" id="ARBA00022755"/>
    </source>
</evidence>
<dbReference type="EMBL" id="QMFB01000063">
    <property type="protein sequence ID" value="RAV08183.1"/>
    <property type="molecule type" value="Genomic_DNA"/>
</dbReference>
<comment type="pathway">
    <text evidence="1 6">Purine metabolism; IMP biosynthesis via de novo pathway; N(2)-formyl-N(1)-(5-phospho-D-ribosyl)glycinamide from N(1)-(5-phospho-D-ribosyl)glycinamide (10-formyl THF route): step 1/1.</text>
</comment>
<accession>A0A329LN83</accession>
<dbReference type="RefSeq" id="WP_113036910.1">
    <property type="nucleotide sequence ID" value="NZ_QMFB01000063.1"/>
</dbReference>
<dbReference type="OrthoDB" id="9806170at2"/>
<feature type="binding site" evidence="6">
    <location>
        <position position="109"/>
    </location>
    <ligand>
        <name>(6R)-10-formyltetrahydrofolate</name>
        <dbReference type="ChEBI" id="CHEBI:195366"/>
    </ligand>
</feature>
<feature type="site" description="Raises pKa of active site His" evidence="6">
    <location>
        <position position="152"/>
    </location>
</feature>
<feature type="binding site" evidence="6">
    <location>
        <begin position="14"/>
        <end position="16"/>
    </location>
    <ligand>
        <name>N(1)-(5-phospho-beta-D-ribosyl)glycinamide</name>
        <dbReference type="ChEBI" id="CHEBI:143788"/>
    </ligand>
</feature>
<dbReference type="InterPro" id="IPR004607">
    <property type="entry name" value="GART"/>
</dbReference>
<comment type="function">
    <text evidence="6">Catalyzes the transfer of a formyl group from 10-formyltetrahydrofolate to 5-phospho-ribosyl-glycinamide (GAR), producing 5-phospho-ribosyl-N-formylglycinamide (FGAR) and tetrahydrofolate.</text>
</comment>
<gene>
    <name evidence="6 8" type="primary">purN</name>
    <name evidence="8" type="ORF">DQG23_41400</name>
</gene>
<dbReference type="CDD" id="cd08645">
    <property type="entry name" value="FMT_core_GART"/>
    <property type="match status" value="1"/>
</dbReference>
<dbReference type="PROSITE" id="PS00373">
    <property type="entry name" value="GART"/>
    <property type="match status" value="1"/>
</dbReference>
<feature type="active site" description="Proton donor" evidence="6">
    <location>
        <position position="111"/>
    </location>
</feature>
<comment type="similarity">
    <text evidence="4 6">Belongs to the GART family.</text>
</comment>
<dbReference type="AlphaFoldDB" id="A0A329LN83"/>
<dbReference type="Proteomes" id="UP000250369">
    <property type="component" value="Unassembled WGS sequence"/>
</dbReference>
<sequence length="199" mass="21600">MEWLKIGFLASHGGSNMQAIVDACRNGKLYGEAKAVISNNSGSGAIERARKHGIPHYHLSSATHSDPESLDRAIYHALTDNGVTLIVLAGYMKKLGPLTLRHYKGRILNIHPSLLPKYGGHGMFGSKVHEAVLANRETVTGATIHLADEEYDTGAIVNQREVAVLPDDTAETLAARVLQCEHELFVETLVKISEGQIVL</sequence>
<protein>
    <recommendedName>
        <fullName evidence="6">Phosphoribosylglycinamide formyltransferase</fullName>
        <ecNumber evidence="6">2.1.2.2</ecNumber>
    </recommendedName>
    <alternativeName>
        <fullName evidence="6">5'-phosphoribosylglycinamide transformylase</fullName>
    </alternativeName>
    <alternativeName>
        <fullName evidence="6">GAR transformylase</fullName>
        <shortName evidence="6">GART</shortName>
    </alternativeName>
</protein>
<evidence type="ECO:0000256" key="2">
    <source>
        <dbReference type="ARBA" id="ARBA00022679"/>
    </source>
</evidence>
<keyword evidence="3 6" id="KW-0658">Purine biosynthesis</keyword>
<dbReference type="InterPro" id="IPR001555">
    <property type="entry name" value="GART_AS"/>
</dbReference>
<dbReference type="GO" id="GO:0004644">
    <property type="term" value="F:phosphoribosylglycinamide formyltransferase activity"/>
    <property type="evidence" value="ECO:0007669"/>
    <property type="project" value="UniProtKB-UniRule"/>
</dbReference>
<comment type="caution">
    <text evidence="6">Lacks conserved residue(s) required for the propagation of feature annotation.</text>
</comment>